<organism evidence="4">
    <name type="scientific">Streptomyces tabacisoli</name>
    <dbReference type="NCBI Taxonomy" id="3156398"/>
    <lineage>
        <taxon>Bacteria</taxon>
        <taxon>Bacillati</taxon>
        <taxon>Actinomycetota</taxon>
        <taxon>Actinomycetes</taxon>
        <taxon>Kitasatosporales</taxon>
        <taxon>Streptomycetaceae</taxon>
        <taxon>Streptomyces</taxon>
    </lineage>
</organism>
<dbReference type="InterPro" id="IPR051448">
    <property type="entry name" value="CdaR-like_regulators"/>
</dbReference>
<dbReference type="PANTHER" id="PTHR33744:SF1">
    <property type="entry name" value="DNA-BINDING TRANSCRIPTIONAL ACTIVATOR ADER"/>
    <property type="match status" value="1"/>
</dbReference>
<evidence type="ECO:0000259" key="2">
    <source>
        <dbReference type="Pfam" id="PF13556"/>
    </source>
</evidence>
<dbReference type="Gene3D" id="1.10.10.2840">
    <property type="entry name" value="PucR C-terminal helix-turn-helix domain"/>
    <property type="match status" value="1"/>
</dbReference>
<proteinExistence type="predicted"/>
<dbReference type="InterPro" id="IPR042070">
    <property type="entry name" value="PucR_C-HTH_sf"/>
</dbReference>
<dbReference type="InterPro" id="IPR058663">
    <property type="entry name" value="PucR-like_N"/>
</dbReference>
<dbReference type="AlphaFoldDB" id="A0AAU8J222"/>
<feature type="domain" description="PucR-like N-terminal" evidence="3">
    <location>
        <begin position="16"/>
        <end position="182"/>
    </location>
</feature>
<dbReference type="KEGG" id="stac:ABII15_34945"/>
<dbReference type="Pfam" id="PF25906">
    <property type="entry name" value="PucR-like_N"/>
    <property type="match status" value="1"/>
</dbReference>
<protein>
    <submittedName>
        <fullName evidence="4">Helix-turn-helix domain-containing protein</fullName>
    </submittedName>
</protein>
<dbReference type="InterPro" id="IPR025736">
    <property type="entry name" value="PucR_C-HTH_dom"/>
</dbReference>
<feature type="region of interest" description="Disordered" evidence="1">
    <location>
        <begin position="224"/>
        <end position="248"/>
    </location>
</feature>
<accession>A0AAU8J222</accession>
<feature type="domain" description="PucR C-terminal helix-turn-helix" evidence="2">
    <location>
        <begin position="362"/>
        <end position="421"/>
    </location>
</feature>
<dbReference type="EMBL" id="CP159534">
    <property type="protein sequence ID" value="XCJ74849.1"/>
    <property type="molecule type" value="Genomic_DNA"/>
</dbReference>
<dbReference type="Pfam" id="PF13556">
    <property type="entry name" value="HTH_30"/>
    <property type="match status" value="1"/>
</dbReference>
<dbReference type="PANTHER" id="PTHR33744">
    <property type="entry name" value="CARBOHYDRATE DIACID REGULATOR"/>
    <property type="match status" value="1"/>
</dbReference>
<evidence type="ECO:0000259" key="3">
    <source>
        <dbReference type="Pfam" id="PF25906"/>
    </source>
</evidence>
<evidence type="ECO:0000256" key="1">
    <source>
        <dbReference type="SAM" id="MobiDB-lite"/>
    </source>
</evidence>
<evidence type="ECO:0000313" key="4">
    <source>
        <dbReference type="EMBL" id="XCJ74849.1"/>
    </source>
</evidence>
<reference evidence="4" key="1">
    <citation type="submission" date="2024-06" db="EMBL/GenBank/DDBJ databases">
        <title>Streptomyces sp. strain HUAS MG91 genome sequences.</title>
        <authorList>
            <person name="Mo P."/>
        </authorList>
    </citation>
    <scope>NUCLEOTIDE SEQUENCE</scope>
    <source>
        <strain evidence="4">HUAS MG91</strain>
    </source>
</reference>
<dbReference type="RefSeq" id="WP_353946285.1">
    <property type="nucleotide sequence ID" value="NZ_CP159534.1"/>
</dbReference>
<name>A0AAU8J222_9ACTN</name>
<sequence>MNATGAAGAPGFGGAWAVFPQRLAAELRKENRTLAAEIIHEIRRQIPEFSRPLSGQFGAAIQNGVETALAEFVDRVEEGGGELDAERLPVYRALGRGELSEGRSLDALQAAYRLGGRVAWRRYVRVARRLSLATDAVAQLAETAFTHIDEIAAASVAAYARAQADAAGTLGRRRHRLLTLLVASDLSPGPPPRTTRAEPVSDDVLRQAARDAEWPLPKTVAAVALSPGRPGPGPRAVGTPGSLPGGSSHGLRLPSLVLADLDGPAPCLLVPDPAELFADPRLRQVLHDRAGAAGPAVPLRQAADSLRWARSLHAHAAAGERADADGRLTDLLLLADPPLVRLMAARRLAPLEALTPKQRDRLAHTLLAHLQTPHGSAPELAERLAIHPQTARQRLHHLQRLFGTQLADPDARFELEAALRAGLA</sequence>
<gene>
    <name evidence="4" type="ORF">ABII15_34945</name>
</gene>